<dbReference type="GO" id="GO:0004563">
    <property type="term" value="F:beta-N-acetylhexosaminidase activity"/>
    <property type="evidence" value="ECO:0007669"/>
    <property type="project" value="UniProtKB-EC"/>
</dbReference>
<dbReference type="GO" id="GO:0005975">
    <property type="term" value="P:carbohydrate metabolic process"/>
    <property type="evidence" value="ECO:0007669"/>
    <property type="project" value="InterPro"/>
</dbReference>
<feature type="domain" description="Beta-hexosaminidase bacterial type N-terminal" evidence="11">
    <location>
        <begin position="52"/>
        <end position="181"/>
    </location>
</feature>
<dbReference type="Gene3D" id="3.20.20.80">
    <property type="entry name" value="Glycosidases"/>
    <property type="match status" value="1"/>
</dbReference>
<dbReference type="PRINTS" id="PR00738">
    <property type="entry name" value="GLHYDRLASE20"/>
</dbReference>
<comment type="catalytic activity">
    <reaction evidence="1">
        <text>Hydrolysis of terminal non-reducing N-acetyl-D-hexosamine residues in N-acetyl-beta-D-hexosaminides.</text>
        <dbReference type="EC" id="3.2.1.52"/>
    </reaction>
</comment>
<dbReference type="EMBL" id="RBIM01000003">
    <property type="protein sequence ID" value="RKR00332.1"/>
    <property type="molecule type" value="Genomic_DNA"/>
</dbReference>
<evidence type="ECO:0000259" key="11">
    <source>
        <dbReference type="Pfam" id="PF02838"/>
    </source>
</evidence>
<evidence type="ECO:0000259" key="10">
    <source>
        <dbReference type="Pfam" id="PF00728"/>
    </source>
</evidence>
<evidence type="ECO:0000256" key="4">
    <source>
        <dbReference type="ARBA" id="ARBA00022801"/>
    </source>
</evidence>
<gene>
    <name evidence="12" type="ORF">C7435_1537</name>
</gene>
<dbReference type="GO" id="GO:0016020">
    <property type="term" value="C:membrane"/>
    <property type="evidence" value="ECO:0007669"/>
    <property type="project" value="TreeGrafter"/>
</dbReference>
<proteinExistence type="inferred from homology"/>
<evidence type="ECO:0000256" key="3">
    <source>
        <dbReference type="ARBA" id="ARBA00012663"/>
    </source>
</evidence>
<feature type="domain" description="Glycoside hydrolase family 20 catalytic" evidence="10">
    <location>
        <begin position="185"/>
        <end position="532"/>
    </location>
</feature>
<evidence type="ECO:0000256" key="5">
    <source>
        <dbReference type="ARBA" id="ARBA00023295"/>
    </source>
</evidence>
<evidence type="ECO:0000256" key="8">
    <source>
        <dbReference type="PIRSR" id="PIRSR625705-1"/>
    </source>
</evidence>
<dbReference type="SUPFAM" id="SSF51445">
    <property type="entry name" value="(Trans)glycosidases"/>
    <property type="match status" value="1"/>
</dbReference>
<keyword evidence="5" id="KW-0326">Glycosidase</keyword>
<dbReference type="InterPro" id="IPR026876">
    <property type="entry name" value="Fn3_assoc_repeat"/>
</dbReference>
<evidence type="ECO:0000256" key="7">
    <source>
        <dbReference type="ARBA" id="ARBA00033000"/>
    </source>
</evidence>
<dbReference type="AlphaFoldDB" id="A0A495DDF3"/>
<name>A0A495DDF3_9PROT</name>
<evidence type="ECO:0000256" key="1">
    <source>
        <dbReference type="ARBA" id="ARBA00001231"/>
    </source>
</evidence>
<evidence type="ECO:0000313" key="12">
    <source>
        <dbReference type="EMBL" id="RKR00332.1"/>
    </source>
</evidence>
<dbReference type="RefSeq" id="WP_121210654.1">
    <property type="nucleotide sequence ID" value="NZ_RBIM01000003.1"/>
</dbReference>
<sequence length="795" mass="86054">MSAITNQIFKPGRTIVMALVASLAACSQSPTAPDDAGNMAATPTVLPTSEVAIIPRPIVIEAGEGGFVLGPDTYILTVGDQAATRRVADELVSRLELAGGPALAVAHDAQAGSLVRLELDPERDFASESYALRVTTDGVDIVAADEAGLFYGMISFWQMATPWLGAADANAVRIPAMEISDGPAFAWRGVLLDSARHMQSVDYIKDFIDWMAIHKLNTLHWHLTDDQGWRIEINAYPRLTEIGAWRVPAGAAPAADIDPPTGEPRLYGGYYTQDEVREIVAHARARHVTIVPEIDMPGHALAAVIAYPEVGVSDDLPDQVLADWGVYPYLFNVDEPTFTFIETVLDEVLDLFPSTYIHVGGDEAPKVQWLESEAVQARMAELGIADVDALQGYFTHRLDEYLTARGRRLVGWDEIVEGGLSANATVMSWRGLEGAEAAAAAGLDAVVAPGSNLYLDYRQSTLDSEPPGRGRVIALADVFNFRPFDGELDADVRAHALGFQANLWSEHIRTEARMSHMAFPRLAALAELSWSDTASTDFDDFLARLSPMMTRYEGLGIAAADSAFRPAIHVAQAGDGYAVSLSSQTGFGDIRYTTDGSDPTATAALYADAFSVVAGIEVRAATFDGARVLSGIAHGVVGPETLRYRNDNQLRTCGDALVLYLEDDAPLDGPRDYFQVDIMDPCWIWPDAPLAGMSAIRVGVGQVPYNFQLMADIDNVVVRPRLAEHDELLIHTQDCDGPVAARLDLGPASEDHGVTRLTADLDTDEAVSDLCFVFHTGEMDPMWTLADVQLLETRP</sequence>
<accession>A0A495DDF3</accession>
<evidence type="ECO:0000256" key="2">
    <source>
        <dbReference type="ARBA" id="ARBA00006285"/>
    </source>
</evidence>
<dbReference type="EC" id="3.2.1.52" evidence="3"/>
<dbReference type="Pfam" id="PF02838">
    <property type="entry name" value="Glyco_hydro_20b"/>
    <property type="match status" value="1"/>
</dbReference>
<dbReference type="Gene3D" id="3.30.379.10">
    <property type="entry name" value="Chitobiase/beta-hexosaminidase domain 2-like"/>
    <property type="match status" value="1"/>
</dbReference>
<dbReference type="GO" id="GO:0030203">
    <property type="term" value="P:glycosaminoglycan metabolic process"/>
    <property type="evidence" value="ECO:0007669"/>
    <property type="project" value="TreeGrafter"/>
</dbReference>
<comment type="caution">
    <text evidence="12">The sequence shown here is derived from an EMBL/GenBank/DDBJ whole genome shotgun (WGS) entry which is preliminary data.</text>
</comment>
<feature type="active site" description="Proton donor" evidence="8">
    <location>
        <position position="363"/>
    </location>
</feature>
<reference evidence="12 13" key="1">
    <citation type="submission" date="2018-10" db="EMBL/GenBank/DDBJ databases">
        <title>Genomic Encyclopedia of Type Strains, Phase IV (KMG-IV): sequencing the most valuable type-strain genomes for metagenomic binning, comparative biology and taxonomic classification.</title>
        <authorList>
            <person name="Goeker M."/>
        </authorList>
    </citation>
    <scope>NUCLEOTIDE SEQUENCE [LARGE SCALE GENOMIC DNA]</scope>
    <source>
        <strain evidence="12 13">DSM 4734</strain>
    </source>
</reference>
<dbReference type="Pfam" id="PF13287">
    <property type="entry name" value="Fn3_assoc"/>
    <property type="match status" value="1"/>
</dbReference>
<keyword evidence="4" id="KW-0378">Hydrolase</keyword>
<dbReference type="SUPFAM" id="SSF55545">
    <property type="entry name" value="beta-N-acetylhexosaminidase-like domain"/>
    <property type="match status" value="1"/>
</dbReference>
<organism evidence="12 13">
    <name type="scientific">Maricaulis maris</name>
    <dbReference type="NCBI Taxonomy" id="74318"/>
    <lineage>
        <taxon>Bacteria</taxon>
        <taxon>Pseudomonadati</taxon>
        <taxon>Pseudomonadota</taxon>
        <taxon>Alphaproteobacteria</taxon>
        <taxon>Maricaulales</taxon>
        <taxon>Maricaulaceae</taxon>
        <taxon>Maricaulis</taxon>
    </lineage>
</organism>
<dbReference type="OrthoDB" id="9763537at2"/>
<feature type="signal peptide" evidence="9">
    <location>
        <begin position="1"/>
        <end position="32"/>
    </location>
</feature>
<evidence type="ECO:0000313" key="13">
    <source>
        <dbReference type="Proteomes" id="UP000273675"/>
    </source>
</evidence>
<protein>
    <recommendedName>
        <fullName evidence="3">beta-N-acetylhexosaminidase</fullName>
        <ecNumber evidence="3">3.2.1.52</ecNumber>
    </recommendedName>
    <alternativeName>
        <fullName evidence="6">Beta-N-acetylhexosaminidase</fullName>
    </alternativeName>
    <alternativeName>
        <fullName evidence="7">N-acetyl-beta-glucosaminidase</fullName>
    </alternativeName>
</protein>
<dbReference type="InterPro" id="IPR015883">
    <property type="entry name" value="Glyco_hydro_20_cat"/>
</dbReference>
<evidence type="ECO:0000256" key="6">
    <source>
        <dbReference type="ARBA" id="ARBA00030512"/>
    </source>
</evidence>
<dbReference type="InterPro" id="IPR029018">
    <property type="entry name" value="Hex-like_dom2"/>
</dbReference>
<dbReference type="CDD" id="cd06563">
    <property type="entry name" value="GH20_chitobiase-like"/>
    <property type="match status" value="1"/>
</dbReference>
<dbReference type="InterPro" id="IPR015882">
    <property type="entry name" value="HEX_bac_N"/>
</dbReference>
<dbReference type="Proteomes" id="UP000273675">
    <property type="component" value="Unassembled WGS sequence"/>
</dbReference>
<evidence type="ECO:0000256" key="9">
    <source>
        <dbReference type="SAM" id="SignalP"/>
    </source>
</evidence>
<keyword evidence="9" id="KW-0732">Signal</keyword>
<dbReference type="InterPro" id="IPR025705">
    <property type="entry name" value="Beta_hexosaminidase_sua/sub"/>
</dbReference>
<comment type="similarity">
    <text evidence="2">Belongs to the glycosyl hydrolase 20 family.</text>
</comment>
<dbReference type="PANTHER" id="PTHR22600">
    <property type="entry name" value="BETA-HEXOSAMINIDASE"/>
    <property type="match status" value="1"/>
</dbReference>
<feature type="chain" id="PRO_5019726880" description="beta-N-acetylhexosaminidase" evidence="9">
    <location>
        <begin position="33"/>
        <end position="795"/>
    </location>
</feature>
<dbReference type="InterPro" id="IPR017853">
    <property type="entry name" value="GH"/>
</dbReference>
<dbReference type="PANTHER" id="PTHR22600:SF57">
    <property type="entry name" value="BETA-N-ACETYLHEXOSAMINIDASE"/>
    <property type="match status" value="1"/>
</dbReference>
<dbReference type="Pfam" id="PF00728">
    <property type="entry name" value="Glyco_hydro_20"/>
    <property type="match status" value="1"/>
</dbReference>